<sequence>MKYSHRLSDAVHILVYLEILGSNSSSAIADNVNSNPSLIRRLVASMVKAGILQRSGHHGEITIKLTRPAAQVSLLDIYQAVESHQEFLDVDQEINHHHPLSRCMPEVLTAEYERVQQAAEQEMAQIKLATIVDKVRTKIKDAE</sequence>
<accession>A0ABN0D635</accession>
<dbReference type="RefSeq" id="WP_003711464.1">
    <property type="nucleotide sequence ID" value="NZ_AFTL01000015.1"/>
</dbReference>
<protein>
    <submittedName>
        <fullName evidence="1">Transcriptional regulator</fullName>
    </submittedName>
</protein>
<reference evidence="1 2" key="1">
    <citation type="submission" date="2011-05" db="EMBL/GenBank/DDBJ databases">
        <authorList>
            <person name="Durkin A.S."/>
            <person name="Kim M."/>
            <person name="Radune D."/>
            <person name="Hostetler J."/>
            <person name="Torralba M."/>
            <person name="Gillis M."/>
            <person name="Methe B."/>
            <person name="Sutton G."/>
            <person name="Nelson K.E."/>
        </authorList>
    </citation>
    <scope>NUCLEOTIDE SEQUENCE [LARGE SCALE GENOMIC DNA]</scope>
    <source>
        <strain evidence="1 2">F0423</strain>
    </source>
</reference>
<dbReference type="PANTHER" id="PTHR33221">
    <property type="entry name" value="WINGED HELIX-TURN-HELIX TRANSCRIPTIONAL REGULATOR, RRF2 FAMILY"/>
    <property type="match status" value="1"/>
</dbReference>
<dbReference type="SUPFAM" id="SSF46785">
    <property type="entry name" value="Winged helix' DNA-binding domain"/>
    <property type="match status" value="1"/>
</dbReference>
<organism evidence="1 2">
    <name type="scientific">Limosilactobacillus oris F0423</name>
    <dbReference type="NCBI Taxonomy" id="944562"/>
    <lineage>
        <taxon>Bacteria</taxon>
        <taxon>Bacillati</taxon>
        <taxon>Bacillota</taxon>
        <taxon>Bacilli</taxon>
        <taxon>Lactobacillales</taxon>
        <taxon>Lactobacillaceae</taxon>
        <taxon>Limosilactobacillus</taxon>
    </lineage>
</organism>
<evidence type="ECO:0000313" key="1">
    <source>
        <dbReference type="EMBL" id="EGS36780.1"/>
    </source>
</evidence>
<dbReference type="InterPro" id="IPR036388">
    <property type="entry name" value="WH-like_DNA-bd_sf"/>
</dbReference>
<dbReference type="InterPro" id="IPR000944">
    <property type="entry name" value="Tscrpt_reg_Rrf2"/>
</dbReference>
<dbReference type="PANTHER" id="PTHR33221:SF15">
    <property type="entry name" value="HTH-TYPE TRANSCRIPTIONAL REGULATOR YWGB-RELATED"/>
    <property type="match status" value="1"/>
</dbReference>
<keyword evidence="2" id="KW-1185">Reference proteome</keyword>
<evidence type="ECO:0000313" key="2">
    <source>
        <dbReference type="Proteomes" id="UP000006035"/>
    </source>
</evidence>
<dbReference type="Pfam" id="PF02082">
    <property type="entry name" value="Rrf2"/>
    <property type="match status" value="1"/>
</dbReference>
<dbReference type="Proteomes" id="UP000006035">
    <property type="component" value="Unassembled WGS sequence"/>
</dbReference>
<dbReference type="InterPro" id="IPR036390">
    <property type="entry name" value="WH_DNA-bd_sf"/>
</dbReference>
<dbReference type="EMBL" id="AFTL01000015">
    <property type="protein sequence ID" value="EGS36780.1"/>
    <property type="molecule type" value="Genomic_DNA"/>
</dbReference>
<name>A0ABN0D635_9LACO</name>
<proteinExistence type="predicted"/>
<dbReference type="Gene3D" id="1.10.10.10">
    <property type="entry name" value="Winged helix-like DNA-binding domain superfamily/Winged helix DNA-binding domain"/>
    <property type="match status" value="1"/>
</dbReference>
<gene>
    <name evidence="1" type="ORF">HMPREF9102_1973</name>
</gene>
<comment type="caution">
    <text evidence="1">The sequence shown here is derived from an EMBL/GenBank/DDBJ whole genome shotgun (WGS) entry which is preliminary data.</text>
</comment>